<evidence type="ECO:0000256" key="12">
    <source>
        <dbReference type="ARBA" id="ARBA00034617"/>
    </source>
</evidence>
<dbReference type="Pfam" id="PF13361">
    <property type="entry name" value="UvrD_C"/>
    <property type="match status" value="2"/>
</dbReference>
<keyword evidence="8 15" id="KW-0067">ATP-binding</keyword>
<evidence type="ECO:0000259" key="16">
    <source>
        <dbReference type="PROSITE" id="PS51198"/>
    </source>
</evidence>
<dbReference type="GO" id="GO:0033202">
    <property type="term" value="C:DNA helicase complex"/>
    <property type="evidence" value="ECO:0007669"/>
    <property type="project" value="TreeGrafter"/>
</dbReference>
<dbReference type="InterPro" id="IPR011604">
    <property type="entry name" value="PDDEXK-like_dom_sf"/>
</dbReference>
<comment type="similarity">
    <text evidence="1">Belongs to the helicase family. UvrD subfamily.</text>
</comment>
<evidence type="ECO:0000256" key="9">
    <source>
        <dbReference type="ARBA" id="ARBA00023125"/>
    </source>
</evidence>
<feature type="binding site" evidence="15">
    <location>
        <begin position="218"/>
        <end position="225"/>
    </location>
    <ligand>
        <name>ATP</name>
        <dbReference type="ChEBI" id="CHEBI:30616"/>
    </ligand>
</feature>
<evidence type="ECO:0000256" key="11">
    <source>
        <dbReference type="ARBA" id="ARBA00023235"/>
    </source>
</evidence>
<dbReference type="InterPro" id="IPR014016">
    <property type="entry name" value="UvrD-like_ATP-bd"/>
</dbReference>
<keyword evidence="11" id="KW-0413">Isomerase</keyword>
<dbReference type="EMBL" id="VXRY01000385">
    <property type="protein sequence ID" value="MXY34337.1"/>
    <property type="molecule type" value="Genomic_DNA"/>
</dbReference>
<dbReference type="EC" id="5.6.2.4" evidence="13"/>
<dbReference type="SUPFAM" id="SSF52540">
    <property type="entry name" value="P-loop containing nucleoside triphosphate hydrolases"/>
    <property type="match status" value="1"/>
</dbReference>
<name>A0A6B0Y2N2_9RHOB</name>
<gene>
    <name evidence="18" type="ORF">F4Y60_09665</name>
</gene>
<reference evidence="18" key="1">
    <citation type="submission" date="2019-09" db="EMBL/GenBank/DDBJ databases">
        <title>Characterisation of the sponge microbiome using genome-centric metagenomics.</title>
        <authorList>
            <person name="Engelberts J.P."/>
            <person name="Robbins S.J."/>
            <person name="De Goeij J.M."/>
            <person name="Aranda M."/>
            <person name="Bell S.C."/>
            <person name="Webster N.S."/>
        </authorList>
    </citation>
    <scope>NUCLEOTIDE SEQUENCE</scope>
    <source>
        <strain evidence="18">SB0664_bin_43</strain>
    </source>
</reference>
<evidence type="ECO:0000256" key="10">
    <source>
        <dbReference type="ARBA" id="ARBA00023204"/>
    </source>
</evidence>
<keyword evidence="4" id="KW-0227">DNA damage</keyword>
<accession>A0A6B0Y2N2</accession>
<comment type="catalytic activity">
    <reaction evidence="14">
        <text>ATP + H2O = ADP + phosphate + H(+)</text>
        <dbReference type="Rhea" id="RHEA:13065"/>
        <dbReference type="ChEBI" id="CHEBI:15377"/>
        <dbReference type="ChEBI" id="CHEBI:15378"/>
        <dbReference type="ChEBI" id="CHEBI:30616"/>
        <dbReference type="ChEBI" id="CHEBI:43474"/>
        <dbReference type="ChEBI" id="CHEBI:456216"/>
        <dbReference type="EC" id="5.6.2.4"/>
    </reaction>
</comment>
<evidence type="ECO:0000256" key="7">
    <source>
        <dbReference type="ARBA" id="ARBA00022839"/>
    </source>
</evidence>
<evidence type="ECO:0000256" key="15">
    <source>
        <dbReference type="PROSITE-ProRule" id="PRU00560"/>
    </source>
</evidence>
<evidence type="ECO:0000256" key="13">
    <source>
        <dbReference type="ARBA" id="ARBA00034808"/>
    </source>
</evidence>
<dbReference type="InterPro" id="IPR038726">
    <property type="entry name" value="PDDEXK_AddAB-type"/>
</dbReference>
<keyword evidence="7" id="KW-0269">Exonuclease</keyword>
<sequence>MEAFEPIRKSAAHLHDEITEAGTDPVDTTALITAAVTHLDLELVYLAPGDPALKNARAVFDEQSGTICCEMAGDVIDRTLLVAHELGHAHVHASSTACTKDDIDLSRSTEVVPVGLQRVEDYGTRERRELQANVFAREFLLPRSFARRLYIDKTMTASAIASHMNLPKALVRQQIFDALLLPMVEEVAPAMASSYTPSPDQSQDRAATHRDAPFLLQAGPGTGKTRTLVKRVESLLAEGVDPASLLVLTFSNRAAGELLERLVAIVPEAAARIWIGTFHAFGLDLIRRHYDRLDLPPNPVLFDRSDAIDVLEDSLPTLPLVHYRNFWDPTMVLRDVIPAISRAKDELVDRIRYRKLAEAMQTAADDDEAHKAAKKCLDIAAIYDLYEQAKRDQGAVDFGDLIMQPALLLESDPALKQAIQLRHRHLLVDEYQDVNRASARLLKAVAGDGKRLWVVGDSRQSIYRFRGASPTNMARFRDDYPGSVIDQLAINYRSTEQIVASFVSVAPRMGASEGMLPLNLAANRGSGPGKPEIRYYDTPDDEGGGIARNIRELECAGVPLRDQAVLCRSIRRLNEIATSLEAYGIPALHLGNVFDREEVRDLLALLSLAVDPFGNGLARVGAMSRYRLSIQDVYAAVHHLRDSNQPALSGLEALAEAQGISPDGSSALALLAQDLSGLSSSVSAWEFLSTYLLDRTSLVRELAQTTTTIDYIRSVAIWQFLNFVREKPPTGTGLPIQRMLDRIRRLVLLAEERDLRQVPAAALHLDAVRLMTVHGSKGLEFEAVHVPGLTVSSFPSSYRGVRCPPPIGMLEGAEGFSVSEETKRNHKHEEECLFFVALSRAQTHLCLYLTRRSSDGRNRSPAHFLGWLPERTVDKITHPEVLSRTAHMQSPMPIQVTQSTERHVTDNALISYEKCPRRFFYTHMLGLGGTHKATAYSQTHDSLYKLIQWVSEHRREAEPTLTEAEAAFDTIWRKHGPIGHNYADEYRRLVLQLVGTLIRANAGRRSREVEPLAVDFPNGRVVVEPDEIADMPDGKIALRKIRTGRKRTDEYDRLDYTLYLLAGQAHFGTRAIVQALNLMDEMVDDVLISSNKLNKRRDRSDEMLSEIAKGQFPPKIDEVTCPRCPHFFVCAATPRGPLALP</sequence>
<dbReference type="PROSITE" id="PS51217">
    <property type="entry name" value="UVRD_HELICASE_CTER"/>
    <property type="match status" value="1"/>
</dbReference>
<evidence type="ECO:0000256" key="8">
    <source>
        <dbReference type="ARBA" id="ARBA00022840"/>
    </source>
</evidence>
<dbReference type="PROSITE" id="PS51198">
    <property type="entry name" value="UVRD_HELICASE_ATP_BIND"/>
    <property type="match status" value="1"/>
</dbReference>
<dbReference type="PANTHER" id="PTHR11070:SF59">
    <property type="entry name" value="DNA 3'-5' HELICASE"/>
    <property type="match status" value="1"/>
</dbReference>
<evidence type="ECO:0000256" key="6">
    <source>
        <dbReference type="ARBA" id="ARBA00022806"/>
    </source>
</evidence>
<keyword evidence="6 15" id="KW-0347">Helicase</keyword>
<dbReference type="Pfam" id="PF00580">
    <property type="entry name" value="UvrD-helicase"/>
    <property type="match status" value="1"/>
</dbReference>
<protein>
    <recommendedName>
        <fullName evidence="13">DNA 3'-5' helicase</fullName>
        <ecNumber evidence="13">5.6.2.4</ecNumber>
    </recommendedName>
</protein>
<dbReference type="GO" id="GO:0003677">
    <property type="term" value="F:DNA binding"/>
    <property type="evidence" value="ECO:0007669"/>
    <property type="project" value="UniProtKB-KW"/>
</dbReference>
<proteinExistence type="inferred from homology"/>
<dbReference type="Pfam" id="PF12705">
    <property type="entry name" value="PDDEXK_1"/>
    <property type="match status" value="1"/>
</dbReference>
<dbReference type="Gene3D" id="1.10.486.10">
    <property type="entry name" value="PCRA, domain 4"/>
    <property type="match status" value="1"/>
</dbReference>
<evidence type="ECO:0000259" key="17">
    <source>
        <dbReference type="PROSITE" id="PS51217"/>
    </source>
</evidence>
<evidence type="ECO:0000256" key="3">
    <source>
        <dbReference type="ARBA" id="ARBA00022741"/>
    </source>
</evidence>
<dbReference type="AlphaFoldDB" id="A0A6B0Y2N2"/>
<comment type="catalytic activity">
    <reaction evidence="12">
        <text>Couples ATP hydrolysis with the unwinding of duplex DNA by translocating in the 3'-5' direction.</text>
        <dbReference type="EC" id="5.6.2.4"/>
    </reaction>
</comment>
<evidence type="ECO:0000313" key="18">
    <source>
        <dbReference type="EMBL" id="MXY34337.1"/>
    </source>
</evidence>
<keyword evidence="3 15" id="KW-0547">Nucleotide-binding</keyword>
<dbReference type="Gene3D" id="3.90.320.10">
    <property type="match status" value="1"/>
</dbReference>
<dbReference type="InterPro" id="IPR027417">
    <property type="entry name" value="P-loop_NTPase"/>
</dbReference>
<dbReference type="GO" id="GO:0005829">
    <property type="term" value="C:cytosol"/>
    <property type="evidence" value="ECO:0007669"/>
    <property type="project" value="TreeGrafter"/>
</dbReference>
<keyword evidence="10" id="KW-0234">DNA repair</keyword>
<keyword evidence="2" id="KW-0540">Nuclease</keyword>
<feature type="domain" description="UvrD-like helicase C-terminal" evidence="17">
    <location>
        <begin position="499"/>
        <end position="778"/>
    </location>
</feature>
<evidence type="ECO:0000256" key="2">
    <source>
        <dbReference type="ARBA" id="ARBA00022722"/>
    </source>
</evidence>
<dbReference type="CDD" id="cd17932">
    <property type="entry name" value="DEXQc_UvrD"/>
    <property type="match status" value="1"/>
</dbReference>
<dbReference type="GO" id="GO:0004527">
    <property type="term" value="F:exonuclease activity"/>
    <property type="evidence" value="ECO:0007669"/>
    <property type="project" value="UniProtKB-KW"/>
</dbReference>
<dbReference type="GO" id="GO:0005524">
    <property type="term" value="F:ATP binding"/>
    <property type="evidence" value="ECO:0007669"/>
    <property type="project" value="UniProtKB-UniRule"/>
</dbReference>
<comment type="caution">
    <text evidence="18">The sequence shown here is derived from an EMBL/GenBank/DDBJ whole genome shotgun (WGS) entry which is preliminary data.</text>
</comment>
<keyword evidence="5 15" id="KW-0378">Hydrolase</keyword>
<dbReference type="PANTHER" id="PTHR11070">
    <property type="entry name" value="UVRD / RECB / PCRA DNA HELICASE FAMILY MEMBER"/>
    <property type="match status" value="1"/>
</dbReference>
<dbReference type="GO" id="GO:0043138">
    <property type="term" value="F:3'-5' DNA helicase activity"/>
    <property type="evidence" value="ECO:0007669"/>
    <property type="project" value="UniProtKB-EC"/>
</dbReference>
<dbReference type="GO" id="GO:0000725">
    <property type="term" value="P:recombinational repair"/>
    <property type="evidence" value="ECO:0007669"/>
    <property type="project" value="TreeGrafter"/>
</dbReference>
<keyword evidence="9" id="KW-0238">DNA-binding</keyword>
<evidence type="ECO:0000256" key="1">
    <source>
        <dbReference type="ARBA" id="ARBA00009922"/>
    </source>
</evidence>
<dbReference type="InterPro" id="IPR013986">
    <property type="entry name" value="DExx_box_DNA_helicase_dom_sf"/>
</dbReference>
<dbReference type="InterPro" id="IPR014017">
    <property type="entry name" value="DNA_helicase_UvrD-like_C"/>
</dbReference>
<evidence type="ECO:0000256" key="14">
    <source>
        <dbReference type="ARBA" id="ARBA00048988"/>
    </source>
</evidence>
<dbReference type="InterPro" id="IPR000212">
    <property type="entry name" value="DNA_helicase_UvrD/REP"/>
</dbReference>
<organism evidence="18">
    <name type="scientific">Boseongicola sp. SB0664_bin_43</name>
    <dbReference type="NCBI Taxonomy" id="2604844"/>
    <lineage>
        <taxon>Bacteria</taxon>
        <taxon>Pseudomonadati</taxon>
        <taxon>Pseudomonadota</taxon>
        <taxon>Alphaproteobacteria</taxon>
        <taxon>Rhodobacterales</taxon>
        <taxon>Paracoccaceae</taxon>
        <taxon>Boseongicola</taxon>
    </lineage>
</organism>
<dbReference type="Gene3D" id="1.10.10.160">
    <property type="match status" value="1"/>
</dbReference>
<dbReference type="Gene3D" id="3.40.50.300">
    <property type="entry name" value="P-loop containing nucleotide triphosphate hydrolases"/>
    <property type="match status" value="3"/>
</dbReference>
<evidence type="ECO:0000256" key="4">
    <source>
        <dbReference type="ARBA" id="ARBA00022763"/>
    </source>
</evidence>
<feature type="domain" description="UvrD-like helicase ATP-binding" evidence="16">
    <location>
        <begin position="197"/>
        <end position="495"/>
    </location>
</feature>
<evidence type="ECO:0000256" key="5">
    <source>
        <dbReference type="ARBA" id="ARBA00022801"/>
    </source>
</evidence>